<keyword evidence="2" id="KW-0808">Transferase</keyword>
<sequence length="296" mass="32408">MLKITSGSSHIALAKQLSKQLEIEYITADIQKFADEELRIQFTVPLYADDIIIVQSTSKPANDYLMELLLLVDAVKCAGAQRIIALMPYFGYSRQDRPSYNYGPISARLIATLLETAGVDQLITVDLHSSQVEGFFKIGVKNIDPISLFTTSITENHGLVVVSPDIGGINRAQKLSSYLGVDIAIINKIRNTHNKCSMQQLIGNVAGKKCLLIDDIVDTGNTICQATDLLLDKGAVSVEAFITHAVLSELAISNIMQSRLEKISITNSIVHDHLPKKFQVIDLNSILAQAITTILT</sequence>
<dbReference type="NCBIfam" id="NF002320">
    <property type="entry name" value="PRK01259.1"/>
    <property type="match status" value="1"/>
</dbReference>
<proteinExistence type="inferred from homology"/>
<evidence type="ECO:0000259" key="9">
    <source>
        <dbReference type="Pfam" id="PF00156"/>
    </source>
</evidence>
<gene>
    <name evidence="11" type="ORF">Trichorick_01175</name>
</gene>
<dbReference type="EC" id="2.7.6.1" evidence="1"/>
<dbReference type="Pfam" id="PF13793">
    <property type="entry name" value="Pribosyltran_N"/>
    <property type="match status" value="1"/>
</dbReference>
<dbReference type="EMBL" id="CP112932">
    <property type="protein sequence ID" value="WPY01267.1"/>
    <property type="molecule type" value="Genomic_DNA"/>
</dbReference>
<keyword evidence="12" id="KW-1185">Reference proteome</keyword>
<keyword evidence="6" id="KW-0067">ATP-binding</keyword>
<dbReference type="InterPro" id="IPR029057">
    <property type="entry name" value="PRTase-like"/>
</dbReference>
<organism evidence="11 12">
    <name type="scientific">Candidatus Trichorickettsia mobilis</name>
    <dbReference type="NCBI Taxonomy" id="1346319"/>
    <lineage>
        <taxon>Bacteria</taxon>
        <taxon>Pseudomonadati</taxon>
        <taxon>Pseudomonadota</taxon>
        <taxon>Alphaproteobacteria</taxon>
        <taxon>Rickettsiales</taxon>
        <taxon>Rickettsiaceae</taxon>
        <taxon>Rickettsieae</taxon>
        <taxon>Candidatus Trichorickettsia</taxon>
    </lineage>
</organism>
<evidence type="ECO:0000256" key="3">
    <source>
        <dbReference type="ARBA" id="ARBA00022727"/>
    </source>
</evidence>
<dbReference type="SMART" id="SM01400">
    <property type="entry name" value="Pribosyltran_N"/>
    <property type="match status" value="1"/>
</dbReference>
<evidence type="ECO:0000256" key="5">
    <source>
        <dbReference type="ARBA" id="ARBA00022777"/>
    </source>
</evidence>
<dbReference type="InterPro" id="IPR005946">
    <property type="entry name" value="Rib-P_diPkinase"/>
</dbReference>
<dbReference type="Proteomes" id="UP001326613">
    <property type="component" value="Chromosome"/>
</dbReference>
<feature type="domain" description="Phosphoribosyltransferase" evidence="9">
    <location>
        <begin position="155"/>
        <end position="251"/>
    </location>
</feature>
<evidence type="ECO:0000256" key="7">
    <source>
        <dbReference type="ARBA" id="ARBA00049535"/>
    </source>
</evidence>
<name>A0ABZ0UXA2_9RICK</name>
<evidence type="ECO:0000313" key="12">
    <source>
        <dbReference type="Proteomes" id="UP001326613"/>
    </source>
</evidence>
<dbReference type="InterPro" id="IPR029099">
    <property type="entry name" value="Pribosyltran_N"/>
</dbReference>
<feature type="domain" description="Ribose-phosphate pyrophosphokinase N-terminal" evidence="10">
    <location>
        <begin position="2"/>
        <end position="118"/>
    </location>
</feature>
<dbReference type="Gene3D" id="3.40.50.2020">
    <property type="match status" value="2"/>
</dbReference>
<dbReference type="PANTHER" id="PTHR10210:SF32">
    <property type="entry name" value="RIBOSE-PHOSPHATE PYROPHOSPHOKINASE 2"/>
    <property type="match status" value="1"/>
</dbReference>
<evidence type="ECO:0000256" key="8">
    <source>
        <dbReference type="RuleBase" id="RU004324"/>
    </source>
</evidence>
<keyword evidence="3 8" id="KW-0545">Nucleotide biosynthesis</keyword>
<comment type="similarity">
    <text evidence="8">Belongs to the ribose-phosphate pyrophosphokinase family.</text>
</comment>
<dbReference type="NCBIfam" id="TIGR01251">
    <property type="entry name" value="ribP_PPkin"/>
    <property type="match status" value="1"/>
</dbReference>
<evidence type="ECO:0000313" key="11">
    <source>
        <dbReference type="EMBL" id="WPY01267.1"/>
    </source>
</evidence>
<evidence type="ECO:0000256" key="6">
    <source>
        <dbReference type="ARBA" id="ARBA00022840"/>
    </source>
</evidence>
<evidence type="ECO:0000256" key="2">
    <source>
        <dbReference type="ARBA" id="ARBA00022679"/>
    </source>
</evidence>
<protein>
    <recommendedName>
        <fullName evidence="1">ribose-phosphate diphosphokinase</fullName>
        <ecNumber evidence="1">2.7.6.1</ecNumber>
    </recommendedName>
</protein>
<reference evidence="11 12" key="1">
    <citation type="submission" date="2022-10" db="EMBL/GenBank/DDBJ databases">
        <title>Host association and intracellularity evolved multiple times independently in the Rickettsiales.</title>
        <authorList>
            <person name="Castelli M."/>
            <person name="Nardi T."/>
            <person name="Gammuto L."/>
            <person name="Bellinzona G."/>
            <person name="Sabaneyeva E."/>
            <person name="Potekhin A."/>
            <person name="Serra V."/>
            <person name="Petroni G."/>
            <person name="Sassera D."/>
        </authorList>
    </citation>
    <scope>NUCLEOTIDE SEQUENCE [LARGE SCALE GENOMIC DNA]</scope>
    <source>
        <strain evidence="11 12">Kr 154-4</strain>
    </source>
</reference>
<evidence type="ECO:0000259" key="10">
    <source>
        <dbReference type="Pfam" id="PF13793"/>
    </source>
</evidence>
<dbReference type="CDD" id="cd06223">
    <property type="entry name" value="PRTases_typeI"/>
    <property type="match status" value="1"/>
</dbReference>
<comment type="catalytic activity">
    <reaction evidence="7">
        <text>D-ribose 5-phosphate + ATP = 5-phospho-alpha-D-ribose 1-diphosphate + AMP + H(+)</text>
        <dbReference type="Rhea" id="RHEA:15609"/>
        <dbReference type="ChEBI" id="CHEBI:15378"/>
        <dbReference type="ChEBI" id="CHEBI:30616"/>
        <dbReference type="ChEBI" id="CHEBI:58017"/>
        <dbReference type="ChEBI" id="CHEBI:78346"/>
        <dbReference type="ChEBI" id="CHEBI:456215"/>
        <dbReference type="EC" id="2.7.6.1"/>
    </reaction>
</comment>
<dbReference type="SUPFAM" id="SSF53271">
    <property type="entry name" value="PRTase-like"/>
    <property type="match status" value="1"/>
</dbReference>
<evidence type="ECO:0000256" key="4">
    <source>
        <dbReference type="ARBA" id="ARBA00022741"/>
    </source>
</evidence>
<dbReference type="InterPro" id="IPR000836">
    <property type="entry name" value="PRTase_dom"/>
</dbReference>
<dbReference type="Pfam" id="PF00156">
    <property type="entry name" value="Pribosyltran"/>
    <property type="match status" value="1"/>
</dbReference>
<evidence type="ECO:0000256" key="1">
    <source>
        <dbReference type="ARBA" id="ARBA00013247"/>
    </source>
</evidence>
<dbReference type="RefSeq" id="WP_323738052.1">
    <property type="nucleotide sequence ID" value="NZ_CP112932.1"/>
</dbReference>
<keyword evidence="4" id="KW-0547">Nucleotide-binding</keyword>
<accession>A0ABZ0UXA2</accession>
<dbReference type="PANTHER" id="PTHR10210">
    <property type="entry name" value="RIBOSE-PHOSPHATE DIPHOSPHOKINASE FAMILY MEMBER"/>
    <property type="match status" value="1"/>
</dbReference>
<keyword evidence="5" id="KW-0418">Kinase</keyword>